<feature type="compositionally biased region" description="Basic and acidic residues" evidence="1">
    <location>
        <begin position="185"/>
        <end position="202"/>
    </location>
</feature>
<dbReference type="InterPro" id="IPR018379">
    <property type="entry name" value="BEN_domain"/>
</dbReference>
<dbReference type="Proteomes" id="UP000826195">
    <property type="component" value="Unassembled WGS sequence"/>
</dbReference>
<evidence type="ECO:0000259" key="2">
    <source>
        <dbReference type="PROSITE" id="PS51457"/>
    </source>
</evidence>
<feature type="compositionally biased region" description="Polar residues" evidence="1">
    <location>
        <begin position="69"/>
        <end position="79"/>
    </location>
</feature>
<feature type="compositionally biased region" description="Basic and acidic residues" evidence="1">
    <location>
        <begin position="923"/>
        <end position="933"/>
    </location>
</feature>
<gene>
    <name evidence="3" type="ORF">KQX54_017153</name>
</gene>
<feature type="compositionally biased region" description="Low complexity" evidence="1">
    <location>
        <begin position="284"/>
        <end position="303"/>
    </location>
</feature>
<feature type="compositionally biased region" description="Polar residues" evidence="1">
    <location>
        <begin position="380"/>
        <end position="402"/>
    </location>
</feature>
<sequence>MYTSHDSIFIMFTQNQDGYLRPDGMLTNMDHKKLYYVVQFLDPPFKTIDEYVCVPSSWVILEKSSEQKGNVTYPNNENPSDTRRRVKRRKNPNDDWRFYPALIKFESENYKKAKHWISRNSCYESDEEELGIRDTQKPEQNKNPCREIQPCSSGSNSDKPELTLKTDSSPRKPLPKISMRRLLSQKHDETSNKRLKLDDTKPKPGIVTDHITTASECSKQKQSIIITGNQVIQKEQIKTSCDSNDKVNTDQNTQSAVVKENRSVKMSIQSISSKLLAKHQHSYQPPTEQQQSQQPPTEQQQSLQPLTQRLFSLQPQTDREPPRQSLTEQQPSHQRPIQQRQLQQPPTEQQQSRQPPPDLQPSLQPQINRQPSPKLMAEQHSLSKLSDEQQPVTDGRLSTKTPPSIIKPYLQPDPMNERQTPLVPHEYSLLEPHSRVLSAGQSKESNKCLETHLHGIPTAPTIISRPPSTTNQPSQQYRRYPLPTSSVSKNLNSKLQPQESFGKNSVEVTDKQSILRFKNIIDNITSTSHDDPNLVKLSQMLKVEAKKLFPLMKEWMNSVDETISHESITKNIPTVQHPPNSIRQFDLLNDSTDTQSTQLAQHHLQQARVDDSQMNNVKCMMSQRDPLLQNITSAPTAQKILMLTEQDGLVLETSREQQNLPTREDYVQQLIRQQNMLKRPTMTPTLDQKGDHQSAMMNGGFVLQSQSNSINQPIQVLLQNENQYVSINNVHTQKVKRDKLMKRSTDRVHIIDKPVAEKEVNIQSAAHNLLSQSHQDTEHPQQKQDQLNYRDPPTTNTQNSLRLRLKCSSHNSKPQRITKRSRSLPPLKTSSQALLDAQKSSFNRELGLQERVNQSSTTCNNMNLAAAFESHQINHEYQHPHMKKTMVAQAAETDSMMDVDHSVEAVVGSTISKSASKVVESARQSDEYSREEQASFNKETASDSENPSEHETKIKNEVVPEATQTILTAGQNLTTENKHVQSRIFIEQDMMDVSSTLFTQMSANLAFARDMFDCLRNTILTCAQTHETLLKKVIKLNSIEPFQSFSSLPNNVISQASQERPARDNDNATIVGNATTSIREQRGSFSLPAEYDPNDTKWTLKYREIKPGLVELIPQTGVYVESKELERCIRESSDCRTLACLLLTEVFSQNALSVCSWTGGKAKAFNSVNIDVRPGLDENARMVLLAFVEEHGKKHSWSTFNTSAVMSTIRTKIKDIRDKHEWTCKA</sequence>
<feature type="compositionally biased region" description="Polar residues" evidence="1">
    <location>
        <begin position="324"/>
        <end position="333"/>
    </location>
</feature>
<feature type="compositionally biased region" description="Basic and acidic residues" evidence="1">
    <location>
        <begin position="947"/>
        <end position="958"/>
    </location>
</feature>
<evidence type="ECO:0000313" key="3">
    <source>
        <dbReference type="EMBL" id="KAH0547115.1"/>
    </source>
</evidence>
<feature type="region of interest" description="Disordered" evidence="1">
    <location>
        <begin position="315"/>
        <end position="417"/>
    </location>
</feature>
<accession>A0AAV7I8T5</accession>
<feature type="compositionally biased region" description="Polar residues" evidence="1">
    <location>
        <begin position="934"/>
        <end position="945"/>
    </location>
</feature>
<feature type="region of interest" description="Disordered" evidence="1">
    <location>
        <begin position="276"/>
        <end position="303"/>
    </location>
</feature>
<feature type="region of interest" description="Disordered" evidence="1">
    <location>
        <begin position="772"/>
        <end position="831"/>
    </location>
</feature>
<dbReference type="Gene3D" id="1.10.10.2590">
    <property type="entry name" value="BEN domain"/>
    <property type="match status" value="1"/>
</dbReference>
<feature type="region of interest" description="Disordered" evidence="1">
    <location>
        <begin position="921"/>
        <end position="958"/>
    </location>
</feature>
<keyword evidence="4" id="KW-1185">Reference proteome</keyword>
<feature type="compositionally biased region" description="Polar residues" evidence="1">
    <location>
        <begin position="783"/>
        <end position="801"/>
    </location>
</feature>
<proteinExistence type="predicted"/>
<dbReference type="Pfam" id="PF10523">
    <property type="entry name" value="BEN"/>
    <property type="match status" value="1"/>
</dbReference>
<dbReference type="PROSITE" id="PS51457">
    <property type="entry name" value="BEN"/>
    <property type="match status" value="1"/>
</dbReference>
<feature type="region of interest" description="Disordered" evidence="1">
    <location>
        <begin position="241"/>
        <end position="263"/>
    </location>
</feature>
<feature type="region of interest" description="Disordered" evidence="1">
    <location>
        <begin position="69"/>
        <end position="89"/>
    </location>
</feature>
<feature type="region of interest" description="Disordered" evidence="1">
    <location>
        <begin position="458"/>
        <end position="490"/>
    </location>
</feature>
<dbReference type="GO" id="GO:0003677">
    <property type="term" value="F:DNA binding"/>
    <property type="evidence" value="ECO:0007669"/>
    <property type="project" value="InterPro"/>
</dbReference>
<evidence type="ECO:0000313" key="4">
    <source>
        <dbReference type="Proteomes" id="UP000826195"/>
    </source>
</evidence>
<feature type="compositionally biased region" description="Basic and acidic residues" evidence="1">
    <location>
        <begin position="158"/>
        <end position="170"/>
    </location>
</feature>
<feature type="compositionally biased region" description="Basic and acidic residues" evidence="1">
    <location>
        <begin position="130"/>
        <end position="140"/>
    </location>
</feature>
<feature type="region of interest" description="Disordered" evidence="1">
    <location>
        <begin position="127"/>
        <end position="207"/>
    </location>
</feature>
<feature type="compositionally biased region" description="Polar residues" evidence="1">
    <location>
        <begin position="466"/>
        <end position="490"/>
    </location>
</feature>
<evidence type="ECO:0000256" key="1">
    <source>
        <dbReference type="SAM" id="MobiDB-lite"/>
    </source>
</evidence>
<organism evidence="3 4">
    <name type="scientific">Cotesia glomerata</name>
    <name type="common">Lepidopteran parasitic wasp</name>
    <name type="synonym">Apanteles glomeratus</name>
    <dbReference type="NCBI Taxonomy" id="32391"/>
    <lineage>
        <taxon>Eukaryota</taxon>
        <taxon>Metazoa</taxon>
        <taxon>Ecdysozoa</taxon>
        <taxon>Arthropoda</taxon>
        <taxon>Hexapoda</taxon>
        <taxon>Insecta</taxon>
        <taxon>Pterygota</taxon>
        <taxon>Neoptera</taxon>
        <taxon>Endopterygota</taxon>
        <taxon>Hymenoptera</taxon>
        <taxon>Apocrita</taxon>
        <taxon>Ichneumonoidea</taxon>
        <taxon>Braconidae</taxon>
        <taxon>Microgastrinae</taxon>
        <taxon>Cotesia</taxon>
    </lineage>
</organism>
<feature type="compositionally biased region" description="Low complexity" evidence="1">
    <location>
        <begin position="334"/>
        <end position="353"/>
    </location>
</feature>
<comment type="caution">
    <text evidence="3">The sequence shown here is derived from an EMBL/GenBank/DDBJ whole genome shotgun (WGS) entry which is preliminary data.</text>
</comment>
<protein>
    <recommendedName>
        <fullName evidence="2">BEN domain-containing protein</fullName>
    </recommendedName>
</protein>
<feature type="domain" description="BEN" evidence="2">
    <location>
        <begin position="1115"/>
        <end position="1220"/>
    </location>
</feature>
<dbReference type="EMBL" id="JAHXZJ010002237">
    <property type="protein sequence ID" value="KAH0547115.1"/>
    <property type="molecule type" value="Genomic_DNA"/>
</dbReference>
<name>A0AAV7I8T5_COTGL</name>
<dbReference type="AlphaFoldDB" id="A0AAV7I8T5"/>
<reference evidence="3 4" key="1">
    <citation type="journal article" date="2021" name="J. Hered.">
        <title>A chromosome-level genome assembly of the parasitoid wasp, Cotesia glomerata (Hymenoptera: Braconidae).</title>
        <authorList>
            <person name="Pinto B.J."/>
            <person name="Weis J.J."/>
            <person name="Gamble T."/>
            <person name="Ode P.J."/>
            <person name="Paul R."/>
            <person name="Zaspel J.M."/>
        </authorList>
    </citation>
    <scope>NUCLEOTIDE SEQUENCE [LARGE SCALE GENOMIC DNA]</scope>
    <source>
        <strain evidence="3">CgM1</strain>
    </source>
</reference>